<evidence type="ECO:0000313" key="2">
    <source>
        <dbReference type="EMBL" id="VDM66028.1"/>
    </source>
</evidence>
<proteinExistence type="predicted"/>
<feature type="region of interest" description="Disordered" evidence="1">
    <location>
        <begin position="128"/>
        <end position="150"/>
    </location>
</feature>
<sequence length="234" mass="26816">MRWSLVRNPTSGSRAALGLIPKHHALFSSSRWFLGICDADVAFRYLMSDRSAQRPGVFVIFSPFCLNPDPSDYRPFLLMCLCERVEKIDGALSYDCKDLIDPCGSEFYSRELELCNCSELKKEQLTKDGQAKKKEKKRRSKIKAMGTPDEQQPLADAAIITAADDEEKDMDKIAELITSPFTYKMLTITRSAFGHYELFGKRYHTLYDLVYHLSQTDSELPQRLVYETLSMRVL</sequence>
<dbReference type="Proteomes" id="UP000270094">
    <property type="component" value="Unassembled WGS sequence"/>
</dbReference>
<dbReference type="EMBL" id="UYYB01001914">
    <property type="protein sequence ID" value="VDM66028.1"/>
    <property type="molecule type" value="Genomic_DNA"/>
</dbReference>
<feature type="compositionally biased region" description="Basic residues" evidence="1">
    <location>
        <begin position="133"/>
        <end position="142"/>
    </location>
</feature>
<keyword evidence="3" id="KW-1185">Reference proteome</keyword>
<dbReference type="AlphaFoldDB" id="A0A3P7KBH7"/>
<evidence type="ECO:0000256" key="1">
    <source>
        <dbReference type="SAM" id="MobiDB-lite"/>
    </source>
</evidence>
<name>A0A3P7KBH7_STRVU</name>
<organism evidence="2 3">
    <name type="scientific">Strongylus vulgaris</name>
    <name type="common">Blood worm</name>
    <dbReference type="NCBI Taxonomy" id="40348"/>
    <lineage>
        <taxon>Eukaryota</taxon>
        <taxon>Metazoa</taxon>
        <taxon>Ecdysozoa</taxon>
        <taxon>Nematoda</taxon>
        <taxon>Chromadorea</taxon>
        <taxon>Rhabditida</taxon>
        <taxon>Rhabditina</taxon>
        <taxon>Rhabditomorpha</taxon>
        <taxon>Strongyloidea</taxon>
        <taxon>Strongylidae</taxon>
        <taxon>Strongylus</taxon>
    </lineage>
</organism>
<dbReference type="OrthoDB" id="5871208at2759"/>
<protein>
    <submittedName>
        <fullName evidence="2">Uncharacterized protein</fullName>
    </submittedName>
</protein>
<reference evidence="2 3" key="1">
    <citation type="submission" date="2018-11" db="EMBL/GenBank/DDBJ databases">
        <authorList>
            <consortium name="Pathogen Informatics"/>
        </authorList>
    </citation>
    <scope>NUCLEOTIDE SEQUENCE [LARGE SCALE GENOMIC DNA]</scope>
</reference>
<gene>
    <name evidence="2" type="ORF">SVUK_LOCUS1026</name>
</gene>
<accession>A0A3P7KBH7</accession>
<evidence type="ECO:0000313" key="3">
    <source>
        <dbReference type="Proteomes" id="UP000270094"/>
    </source>
</evidence>